<dbReference type="Pfam" id="PF26520">
    <property type="entry name" value="MftB_chaperone"/>
    <property type="match status" value="1"/>
</dbReference>
<proteinExistence type="predicted"/>
<protein>
    <submittedName>
        <fullName evidence="1">Mycofactocin system protein MftB</fullName>
    </submittedName>
</protein>
<reference evidence="1" key="2">
    <citation type="submission" date="2020-09" db="EMBL/GenBank/DDBJ databases">
        <authorList>
            <person name="Sun Q."/>
            <person name="Ohkuma M."/>
        </authorList>
    </citation>
    <scope>NUCLEOTIDE SEQUENCE</scope>
    <source>
        <strain evidence="1">JCM 3035</strain>
    </source>
</reference>
<dbReference type="EMBL" id="BMPQ01000004">
    <property type="protein sequence ID" value="GGK59729.1"/>
    <property type="molecule type" value="Genomic_DNA"/>
</dbReference>
<keyword evidence="2" id="KW-1185">Reference proteome</keyword>
<dbReference type="Proteomes" id="UP000637788">
    <property type="component" value="Unassembled WGS sequence"/>
</dbReference>
<dbReference type="RefSeq" id="WP_189321529.1">
    <property type="nucleotide sequence ID" value="NZ_BMPQ01000004.1"/>
</dbReference>
<dbReference type="AlphaFoldDB" id="A0A917VBL4"/>
<dbReference type="InterPro" id="IPR023850">
    <property type="entry name" value="MftB"/>
</dbReference>
<dbReference type="NCBIfam" id="TIGR03967">
    <property type="entry name" value="mycofact_MftB"/>
    <property type="match status" value="1"/>
</dbReference>
<sequence length="109" mass="11966">MPTDRPGPRADLDRAWVLHPQVSLRPEPFGALLYHFGTRRLTFLKDPRLVEIVRRLPEAPSARAACADCRIPDAELPRFGAALASLAESAMLVERAQSGRHDLKGSGLA</sequence>
<name>A0A917VBL4_9ACTN</name>
<evidence type="ECO:0000313" key="2">
    <source>
        <dbReference type="Proteomes" id="UP000637788"/>
    </source>
</evidence>
<comment type="caution">
    <text evidence="1">The sequence shown here is derived from an EMBL/GenBank/DDBJ whole genome shotgun (WGS) entry which is preliminary data.</text>
</comment>
<accession>A0A917VBL4</accession>
<gene>
    <name evidence="1" type="ORF">GCM10010094_20150</name>
</gene>
<organism evidence="1 2">
    <name type="scientific">Streptomyces flaveus</name>
    <dbReference type="NCBI Taxonomy" id="66370"/>
    <lineage>
        <taxon>Bacteria</taxon>
        <taxon>Bacillati</taxon>
        <taxon>Actinomycetota</taxon>
        <taxon>Actinomycetes</taxon>
        <taxon>Kitasatosporales</taxon>
        <taxon>Streptomycetaceae</taxon>
        <taxon>Streptomyces</taxon>
        <taxon>Streptomyces aurantiacus group</taxon>
    </lineage>
</organism>
<evidence type="ECO:0000313" key="1">
    <source>
        <dbReference type="EMBL" id="GGK59729.1"/>
    </source>
</evidence>
<reference evidence="1" key="1">
    <citation type="journal article" date="2014" name="Int. J. Syst. Evol. Microbiol.">
        <title>Complete genome sequence of Corynebacterium casei LMG S-19264T (=DSM 44701T), isolated from a smear-ripened cheese.</title>
        <authorList>
            <consortium name="US DOE Joint Genome Institute (JGI-PGF)"/>
            <person name="Walter F."/>
            <person name="Albersmeier A."/>
            <person name="Kalinowski J."/>
            <person name="Ruckert C."/>
        </authorList>
    </citation>
    <scope>NUCLEOTIDE SEQUENCE</scope>
    <source>
        <strain evidence="1">JCM 3035</strain>
    </source>
</reference>